<dbReference type="EMBL" id="CP003011">
    <property type="protein sequence ID" value="AEO68255.1"/>
    <property type="molecule type" value="Genomic_DNA"/>
</dbReference>
<dbReference type="Proteomes" id="UP000008181">
    <property type="component" value="Chromosome 3"/>
</dbReference>
<dbReference type="AlphaFoldDB" id="G2R8N9"/>
<organism evidence="2 3">
    <name type="scientific">Thermothielavioides terrestris (strain ATCC 38088 / NRRL 8126)</name>
    <name type="common">Thielavia terrestris</name>
    <dbReference type="NCBI Taxonomy" id="578455"/>
    <lineage>
        <taxon>Eukaryota</taxon>
        <taxon>Fungi</taxon>
        <taxon>Dikarya</taxon>
        <taxon>Ascomycota</taxon>
        <taxon>Pezizomycotina</taxon>
        <taxon>Sordariomycetes</taxon>
        <taxon>Sordariomycetidae</taxon>
        <taxon>Sordariales</taxon>
        <taxon>Chaetomiaceae</taxon>
        <taxon>Thermothielavioides</taxon>
        <taxon>Thermothielavioides terrestris</taxon>
    </lineage>
</organism>
<evidence type="ECO:0000313" key="3">
    <source>
        <dbReference type="Proteomes" id="UP000008181"/>
    </source>
</evidence>
<feature type="region of interest" description="Disordered" evidence="1">
    <location>
        <begin position="207"/>
        <end position="246"/>
    </location>
</feature>
<name>G2R8N9_THETT</name>
<proteinExistence type="predicted"/>
<evidence type="ECO:0000313" key="2">
    <source>
        <dbReference type="EMBL" id="AEO68255.1"/>
    </source>
</evidence>
<dbReference type="eggNOG" id="ENOG502RKR8">
    <property type="taxonomic scope" value="Eukaryota"/>
</dbReference>
<dbReference type="RefSeq" id="XP_003654591.1">
    <property type="nucleotide sequence ID" value="XM_003654543.1"/>
</dbReference>
<reference evidence="2 3" key="1">
    <citation type="journal article" date="2011" name="Nat. Biotechnol.">
        <title>Comparative genomic analysis of the thermophilic biomass-degrading fungi Myceliophthora thermophila and Thielavia terrestris.</title>
        <authorList>
            <person name="Berka R.M."/>
            <person name="Grigoriev I.V."/>
            <person name="Otillar R."/>
            <person name="Salamov A."/>
            <person name="Grimwood J."/>
            <person name="Reid I."/>
            <person name="Ishmael N."/>
            <person name="John T."/>
            <person name="Darmond C."/>
            <person name="Moisan M.-C."/>
            <person name="Henrissat B."/>
            <person name="Coutinho P.M."/>
            <person name="Lombard V."/>
            <person name="Natvig D.O."/>
            <person name="Lindquist E."/>
            <person name="Schmutz J."/>
            <person name="Lucas S."/>
            <person name="Harris P."/>
            <person name="Powlowski J."/>
            <person name="Bellemare A."/>
            <person name="Taylor D."/>
            <person name="Butler G."/>
            <person name="de Vries R.P."/>
            <person name="Allijn I.E."/>
            <person name="van den Brink J."/>
            <person name="Ushinsky S."/>
            <person name="Storms R."/>
            <person name="Powell A.J."/>
            <person name="Paulsen I.T."/>
            <person name="Elbourne L.D.H."/>
            <person name="Baker S.E."/>
            <person name="Magnuson J."/>
            <person name="LaBoissiere S."/>
            <person name="Clutterbuck A.J."/>
            <person name="Martinez D."/>
            <person name="Wogulis M."/>
            <person name="de Leon A.L."/>
            <person name="Rey M.W."/>
            <person name="Tsang A."/>
        </authorList>
    </citation>
    <scope>NUCLEOTIDE SEQUENCE [LARGE SCALE GENOMIC DNA]</scope>
    <source>
        <strain evidence="3">ATCC 38088 / NRRL 8126</strain>
    </source>
</reference>
<dbReference type="GeneID" id="11518371"/>
<feature type="compositionally biased region" description="Basic residues" evidence="1">
    <location>
        <begin position="236"/>
        <end position="246"/>
    </location>
</feature>
<gene>
    <name evidence="2" type="ORF">THITE_2117693</name>
</gene>
<protein>
    <submittedName>
        <fullName evidence="2">Uncharacterized protein</fullName>
    </submittedName>
</protein>
<dbReference type="OrthoDB" id="5416902at2759"/>
<dbReference type="KEGG" id="ttt:THITE_2117693"/>
<keyword evidence="3" id="KW-1185">Reference proteome</keyword>
<evidence type="ECO:0000256" key="1">
    <source>
        <dbReference type="SAM" id="MobiDB-lite"/>
    </source>
</evidence>
<accession>G2R8N9</accession>
<sequence length="246" mass="27870">MDLPGFPGTFNVSMNILSSNFPPFAVPIHGPDRSIDLNASQLDRVREKVERIGDRLNPLEVKAVAIDAQLGRLKEKVDGIGARLKRLESQFDRVVFENTRMAARFQNSTLKNPALPIAPLPALHPVRGIVHPDLSQFPRHAKEFYALRHPSNDRQRRMLSYLISFYDIRISAAENSDDEVGADPDERAVEMLEAILGLNEDNFIRFRERAREPGRPSAPPAIKRSSSPALEVQDAKRRRPKREPRQ</sequence>
<dbReference type="HOGENOM" id="CLU_1129738_0_0_1"/>